<dbReference type="OrthoDB" id="2130750at2759"/>
<keyword evidence="2" id="KW-0833">Ubl conjugation pathway</keyword>
<evidence type="ECO:0000256" key="3">
    <source>
        <dbReference type="ARBA" id="ARBA00023186"/>
    </source>
</evidence>
<evidence type="ECO:0000313" key="8">
    <source>
        <dbReference type="EMBL" id="KOO28208.1"/>
    </source>
</evidence>
<evidence type="ECO:0000259" key="7">
    <source>
        <dbReference type="PROSITE" id="PS50245"/>
    </source>
</evidence>
<dbReference type="GO" id="GO:0034098">
    <property type="term" value="C:VCP-NPL4-UFD1 AAA ATPase complex"/>
    <property type="evidence" value="ECO:0007669"/>
    <property type="project" value="TreeGrafter"/>
</dbReference>
<dbReference type="Gene3D" id="3.10.330.10">
    <property type="match status" value="1"/>
</dbReference>
<dbReference type="InterPro" id="IPR004854">
    <property type="entry name" value="Ufd1-like"/>
</dbReference>
<dbReference type="GO" id="GO:0006511">
    <property type="term" value="P:ubiquitin-dependent protein catabolic process"/>
    <property type="evidence" value="ECO:0007669"/>
    <property type="project" value="InterPro"/>
</dbReference>
<feature type="compositionally biased region" description="Low complexity" evidence="5">
    <location>
        <begin position="81"/>
        <end position="90"/>
    </location>
</feature>
<dbReference type="InterPro" id="IPR036859">
    <property type="entry name" value="CAP-Gly_dom_sf"/>
</dbReference>
<evidence type="ECO:0000256" key="1">
    <source>
        <dbReference type="ARBA" id="ARBA00006043"/>
    </source>
</evidence>
<evidence type="ECO:0000256" key="4">
    <source>
        <dbReference type="SAM" id="Coils"/>
    </source>
</evidence>
<dbReference type="Gene3D" id="3.10.20.90">
    <property type="entry name" value="Phosphatidylinositol 3-kinase Catalytic Subunit, Chain A, domain 1"/>
    <property type="match status" value="1"/>
</dbReference>
<dbReference type="InterPro" id="IPR029071">
    <property type="entry name" value="Ubiquitin-like_domsf"/>
</dbReference>
<dbReference type="AlphaFoldDB" id="A0A0M0JPL7"/>
<sequence>MQVGTRVKVQSKEGEGTVRFIGETGFKEGEWIGIVMDLPVGKHNGTVEGYQYFTCAEAHGLMVRREKAAVLTRGRSGGDGSAPSRAAPGARGNGGGYGGGYGGGSSGRYGGGPFLGGAFADDDDDMGVGFGGPPRNFAGVWAEMLTALSAEAMDDVRGLSQGDRILLPASVLHTLMSRVPSAHMPRPMLFRLTLAGSDSAPRHVGVLEFSAPEGTVVVPLWLLRSMGVNDGDALLVESASLPKGTFAKLQPLDDEFAARTMDPRTTLEAAITGVFTTLAKGDSIVVPVDGIDVEVFVVELRPADAVCVVDTELEVDFVASVINEEEQRQRQSELEEERRREAQAAAALEQARQEAAKRAADAAEAEAAAAAEAQRAIQREHAAAALPPEPDAGPDACTVIVRMPDGPRVSRRFAKATTLAVVRGWVESSSPPERPMASFELVSNYPRSVGTEANTGISLEEAGLHPQATFFVKEAQAE</sequence>
<dbReference type="Proteomes" id="UP000037460">
    <property type="component" value="Unassembled WGS sequence"/>
</dbReference>
<reference evidence="9" key="1">
    <citation type="journal article" date="2015" name="PLoS Genet.">
        <title>Genome Sequence and Transcriptome Analyses of Chrysochromulina tobin: Metabolic Tools for Enhanced Algal Fitness in the Prominent Order Prymnesiales (Haptophyceae).</title>
        <authorList>
            <person name="Hovde B.T."/>
            <person name="Deodato C.R."/>
            <person name="Hunsperger H.M."/>
            <person name="Ryken S.A."/>
            <person name="Yost W."/>
            <person name="Jha R.K."/>
            <person name="Patterson J."/>
            <person name="Monnat R.J. Jr."/>
            <person name="Barlow S.B."/>
            <person name="Starkenburg S.R."/>
            <person name="Cattolico R.A."/>
        </authorList>
    </citation>
    <scope>NUCLEOTIDE SEQUENCE</scope>
    <source>
        <strain evidence="9">CCMP291</strain>
    </source>
</reference>
<dbReference type="PROSITE" id="PS00845">
    <property type="entry name" value="CAP_GLY_1"/>
    <property type="match status" value="1"/>
</dbReference>
<dbReference type="InterPro" id="IPR055418">
    <property type="entry name" value="UFD1_N2"/>
</dbReference>
<dbReference type="GO" id="GO:0036503">
    <property type="term" value="P:ERAD pathway"/>
    <property type="evidence" value="ECO:0007669"/>
    <property type="project" value="TreeGrafter"/>
</dbReference>
<accession>A0A0M0JPL7</accession>
<dbReference type="EMBL" id="JWZX01002604">
    <property type="protein sequence ID" value="KOO28208.1"/>
    <property type="molecule type" value="Genomic_DNA"/>
</dbReference>
<dbReference type="SUPFAM" id="SSF54236">
    <property type="entry name" value="Ubiquitin-like"/>
    <property type="match status" value="1"/>
</dbReference>
<feature type="region of interest" description="Disordered" evidence="5">
    <location>
        <begin position="72"/>
        <end position="93"/>
    </location>
</feature>
<dbReference type="InterPro" id="IPR000938">
    <property type="entry name" value="CAP-Gly_domain"/>
</dbReference>
<dbReference type="CDD" id="cd01767">
    <property type="entry name" value="UBX"/>
    <property type="match status" value="1"/>
</dbReference>
<dbReference type="Pfam" id="PF00789">
    <property type="entry name" value="UBX"/>
    <property type="match status" value="1"/>
</dbReference>
<dbReference type="Gene3D" id="2.40.40.50">
    <property type="entry name" value="Ubiquitin fusion degradation protein UFD1, N-terminal domain"/>
    <property type="match status" value="1"/>
</dbReference>
<dbReference type="InterPro" id="IPR001012">
    <property type="entry name" value="UBX_dom"/>
</dbReference>
<dbReference type="InterPro" id="IPR042299">
    <property type="entry name" value="Ufd1-like_Nn"/>
</dbReference>
<dbReference type="Pfam" id="PF03152">
    <property type="entry name" value="UFD1_N1"/>
    <property type="match status" value="1"/>
</dbReference>
<comment type="similarity">
    <text evidence="1">Belongs to the UFD1 family.</text>
</comment>
<feature type="domain" description="CAP-Gly" evidence="7">
    <location>
        <begin position="22"/>
        <end position="64"/>
    </location>
</feature>
<protein>
    <submittedName>
        <fullName evidence="8">Ubiquitin fusion degradation 1</fullName>
    </submittedName>
</protein>
<dbReference type="PANTHER" id="PTHR12555">
    <property type="entry name" value="UBIQUITIN FUSION DEGRADATON PROTEIN 1"/>
    <property type="match status" value="1"/>
</dbReference>
<dbReference type="PROSITE" id="PS50033">
    <property type="entry name" value="UBX"/>
    <property type="match status" value="1"/>
</dbReference>
<comment type="caution">
    <text evidence="8">The sequence shown here is derived from an EMBL/GenBank/DDBJ whole genome shotgun (WGS) entry which is preliminary data.</text>
</comment>
<organism evidence="8 9">
    <name type="scientific">Chrysochromulina tobinii</name>
    <dbReference type="NCBI Taxonomy" id="1460289"/>
    <lineage>
        <taxon>Eukaryota</taxon>
        <taxon>Haptista</taxon>
        <taxon>Haptophyta</taxon>
        <taxon>Prymnesiophyceae</taxon>
        <taxon>Prymnesiales</taxon>
        <taxon>Chrysochromulinaceae</taxon>
        <taxon>Chrysochromulina</taxon>
    </lineage>
</organism>
<feature type="coiled-coil region" evidence="4">
    <location>
        <begin position="324"/>
        <end position="380"/>
    </location>
</feature>
<evidence type="ECO:0000259" key="6">
    <source>
        <dbReference type="PROSITE" id="PS50033"/>
    </source>
</evidence>
<dbReference type="Pfam" id="PF01302">
    <property type="entry name" value="CAP_GLY"/>
    <property type="match status" value="1"/>
</dbReference>
<keyword evidence="4" id="KW-0175">Coiled coil</keyword>
<dbReference type="SUPFAM" id="SSF74924">
    <property type="entry name" value="Cap-Gly domain"/>
    <property type="match status" value="1"/>
</dbReference>
<dbReference type="Gene3D" id="2.30.30.190">
    <property type="entry name" value="CAP Gly-rich-like domain"/>
    <property type="match status" value="1"/>
</dbReference>
<dbReference type="InterPro" id="IPR055417">
    <property type="entry name" value="UFD1_N1"/>
</dbReference>
<evidence type="ECO:0000313" key="9">
    <source>
        <dbReference type="Proteomes" id="UP000037460"/>
    </source>
</evidence>
<name>A0A0M0JPL7_9EUKA</name>
<dbReference type="GO" id="GO:0031593">
    <property type="term" value="F:polyubiquitin modification-dependent protein binding"/>
    <property type="evidence" value="ECO:0007669"/>
    <property type="project" value="TreeGrafter"/>
</dbReference>
<dbReference type="Pfam" id="PF24842">
    <property type="entry name" value="UFD1_N2"/>
    <property type="match status" value="1"/>
</dbReference>
<feature type="domain" description="UBX" evidence="6">
    <location>
        <begin position="392"/>
        <end position="472"/>
    </location>
</feature>
<proteinExistence type="inferred from homology"/>
<dbReference type="SMART" id="SM00166">
    <property type="entry name" value="UBX"/>
    <property type="match status" value="1"/>
</dbReference>
<evidence type="ECO:0000256" key="2">
    <source>
        <dbReference type="ARBA" id="ARBA00022786"/>
    </source>
</evidence>
<keyword evidence="3" id="KW-0143">Chaperone</keyword>
<dbReference type="SMART" id="SM01052">
    <property type="entry name" value="CAP_GLY"/>
    <property type="match status" value="1"/>
</dbReference>
<gene>
    <name evidence="8" type="ORF">Ctob_010253</name>
</gene>
<dbReference type="PROSITE" id="PS50245">
    <property type="entry name" value="CAP_GLY_2"/>
    <property type="match status" value="1"/>
</dbReference>
<evidence type="ECO:0000256" key="5">
    <source>
        <dbReference type="SAM" id="MobiDB-lite"/>
    </source>
</evidence>
<keyword evidence="9" id="KW-1185">Reference proteome</keyword>
<dbReference type="PANTHER" id="PTHR12555:SF13">
    <property type="entry name" value="UBIQUITIN RECOGNITION FACTOR IN ER-ASSOCIATED DEGRADATION PROTEIN 1"/>
    <property type="match status" value="1"/>
</dbReference>